<sequence length="213" mass="24358">MTTEPVEVDAVAWALLEGYPWWPVYVFDAKKVRLKFHLLGSRHAKITKKARQFPDQYRLIYFFGSHDMSIVKNKPMFIQKWLCTKHESFLGGFPKVYFKRDKDLAGNLTMAYQEVVNFLARDAATRTLPLMVPSDTDPSLEPPSNPIRALQHQDSCMTREIDDHDEMLKKAKEKIKSTKRSGSDATGSTPHKKVKTSVVVESKHSDHGQSQAH</sequence>
<accession>A0A6G0XDH9</accession>
<dbReference type="Pfam" id="PF00855">
    <property type="entry name" value="PWWP"/>
    <property type="match status" value="1"/>
</dbReference>
<dbReference type="SUPFAM" id="SSF63748">
    <property type="entry name" value="Tudor/PWWP/MBT"/>
    <property type="match status" value="1"/>
</dbReference>
<dbReference type="InterPro" id="IPR000313">
    <property type="entry name" value="PWWP_dom"/>
</dbReference>
<dbReference type="AlphaFoldDB" id="A0A6G0XDH9"/>
<dbReference type="VEuPathDB" id="FungiDB:AeMF1_018912"/>
<dbReference type="Proteomes" id="UP000481153">
    <property type="component" value="Unassembled WGS sequence"/>
</dbReference>
<gene>
    <name evidence="3" type="ORF">Ae201684_005835</name>
</gene>
<organism evidence="3 4">
    <name type="scientific">Aphanomyces euteiches</name>
    <dbReference type="NCBI Taxonomy" id="100861"/>
    <lineage>
        <taxon>Eukaryota</taxon>
        <taxon>Sar</taxon>
        <taxon>Stramenopiles</taxon>
        <taxon>Oomycota</taxon>
        <taxon>Saprolegniomycetes</taxon>
        <taxon>Saprolegniales</taxon>
        <taxon>Verrucalvaceae</taxon>
        <taxon>Aphanomyces</taxon>
    </lineage>
</organism>
<evidence type="ECO:0000313" key="3">
    <source>
        <dbReference type="EMBL" id="KAF0738276.1"/>
    </source>
</evidence>
<evidence type="ECO:0000259" key="2">
    <source>
        <dbReference type="PROSITE" id="PS50812"/>
    </source>
</evidence>
<feature type="region of interest" description="Disordered" evidence="1">
    <location>
        <begin position="131"/>
        <end position="213"/>
    </location>
</feature>
<proteinExistence type="predicted"/>
<name>A0A6G0XDH9_9STRA</name>
<feature type="domain" description="PWWP" evidence="2">
    <location>
        <begin position="8"/>
        <end position="71"/>
    </location>
</feature>
<evidence type="ECO:0000256" key="1">
    <source>
        <dbReference type="SAM" id="MobiDB-lite"/>
    </source>
</evidence>
<keyword evidence="4" id="KW-1185">Reference proteome</keyword>
<dbReference type="Gene3D" id="2.30.30.140">
    <property type="match status" value="1"/>
</dbReference>
<feature type="compositionally biased region" description="Basic and acidic residues" evidence="1">
    <location>
        <begin position="157"/>
        <end position="176"/>
    </location>
</feature>
<dbReference type="PROSITE" id="PS50812">
    <property type="entry name" value="PWWP"/>
    <property type="match status" value="1"/>
</dbReference>
<reference evidence="3 4" key="1">
    <citation type="submission" date="2019-07" db="EMBL/GenBank/DDBJ databases">
        <title>Genomics analysis of Aphanomyces spp. identifies a new class of oomycete effector associated with host adaptation.</title>
        <authorList>
            <person name="Gaulin E."/>
        </authorList>
    </citation>
    <scope>NUCLEOTIDE SEQUENCE [LARGE SCALE GENOMIC DNA]</scope>
    <source>
        <strain evidence="3 4">ATCC 201684</strain>
    </source>
</reference>
<comment type="caution">
    <text evidence="3">The sequence shown here is derived from an EMBL/GenBank/DDBJ whole genome shotgun (WGS) entry which is preliminary data.</text>
</comment>
<evidence type="ECO:0000313" key="4">
    <source>
        <dbReference type="Proteomes" id="UP000481153"/>
    </source>
</evidence>
<dbReference type="EMBL" id="VJMJ01000077">
    <property type="protein sequence ID" value="KAF0738276.1"/>
    <property type="molecule type" value="Genomic_DNA"/>
</dbReference>
<protein>
    <recommendedName>
        <fullName evidence="2">PWWP domain-containing protein</fullName>
    </recommendedName>
</protein>
<dbReference type="CDD" id="cd05162">
    <property type="entry name" value="PWWP"/>
    <property type="match status" value="1"/>
</dbReference>